<comment type="similarity">
    <text evidence="2 10">Belongs to the glycosyltransferase 2 family. GalNAc-T subfamily.</text>
</comment>
<evidence type="ECO:0000256" key="4">
    <source>
        <dbReference type="ARBA" id="ARBA00022734"/>
    </source>
</evidence>
<keyword evidence="4 10" id="KW-0430">Lectin</keyword>
<keyword evidence="8 10" id="KW-0472">Membrane</keyword>
<evidence type="ECO:0000256" key="2">
    <source>
        <dbReference type="ARBA" id="ARBA00005680"/>
    </source>
</evidence>
<feature type="transmembrane region" description="Helical" evidence="10">
    <location>
        <begin position="9"/>
        <end position="28"/>
    </location>
</feature>
<evidence type="ECO:0000256" key="9">
    <source>
        <dbReference type="ARBA" id="ARBA00023157"/>
    </source>
</evidence>
<accession>A0ABM0GLX2</accession>
<sequence>MGSHTLRYFCYGCVLSTITWAIIIYLYFNEIDINDNIPSEARSFETERSYKKFIPRYPSRQDYDKDNNRPFVRDKYEPDDTVRKNSLNNWANEVVRNNRQPDIVKEEKKEDNTIRKNLALNPELGIVKNTEDQILRDEGYQQHAFNQLISDRIGFHRGLPDTRNGLCAYQVYSNNLPSTSVVICFFNEAWSTLLRTVYSVIDRSPANLLHEIILVDDYSSSTYLKDYLDDFIKTNLFQIVKIIHNKKREGLIRARMIGAAAATGDVVMFLDSHCEVSTQWLEPLLERIKFDPHTVVCPIIDIINADTFEYQQSPLVRGGFNWGLHFKWDTIPSSQFKGKEDYIKPVRSPTMAGGLFAMDRKYFHELGEYDDGMDIWGGENLEISFRIWQCGGTLEIIPCSRVGHVFRKRRPYGSPNGEDTMSKNSLRVAHVWMDEYKEHYFELKKDNRNKDYGDISSRLALRERLQCQSFKWYLENVYPEIRLPNQKVSYPVDVERRQPVKAEIIKRGQIVHLLTGLCLTSENDFTQKGTLVVLHDCSDKDKQMIWSQSTSHEFLLKDSLCLDTPETDSKAFPRLMKCHGSGGSQNWRLNEVGRNHLYHPATGQCLVHAKDDVRLHLAICNEVADQQWEMIEM</sequence>
<feature type="domain" description="Ricin B lectin" evidence="11">
    <location>
        <begin position="507"/>
        <end position="631"/>
    </location>
</feature>
<dbReference type="InterPro" id="IPR000772">
    <property type="entry name" value="Ricin_B_lectin"/>
</dbReference>
<evidence type="ECO:0000256" key="1">
    <source>
        <dbReference type="ARBA" id="ARBA00004323"/>
    </source>
</evidence>
<dbReference type="InterPro" id="IPR035992">
    <property type="entry name" value="Ricin_B-like_lectins"/>
</dbReference>
<keyword evidence="6 10" id="KW-1133">Transmembrane helix</keyword>
<dbReference type="GeneID" id="100372812"/>
<dbReference type="Proteomes" id="UP000694865">
    <property type="component" value="Unplaced"/>
</dbReference>
<comment type="subcellular location">
    <subcellularLocation>
        <location evidence="1 10">Golgi apparatus membrane</location>
        <topology evidence="1 10">Single-pass type II membrane protein</topology>
    </subcellularLocation>
</comment>
<keyword evidence="10" id="KW-0464">Manganese</keyword>
<evidence type="ECO:0000256" key="8">
    <source>
        <dbReference type="ARBA" id="ARBA00023136"/>
    </source>
</evidence>
<keyword evidence="10" id="KW-0328">Glycosyltransferase</keyword>
<dbReference type="SUPFAM" id="SSF50370">
    <property type="entry name" value="Ricin B-like lectins"/>
    <property type="match status" value="1"/>
</dbReference>
<keyword evidence="12" id="KW-1185">Reference proteome</keyword>
<evidence type="ECO:0000256" key="10">
    <source>
        <dbReference type="RuleBase" id="RU361242"/>
    </source>
</evidence>
<dbReference type="CDD" id="cd02510">
    <property type="entry name" value="pp-GalNAc-T"/>
    <property type="match status" value="1"/>
</dbReference>
<dbReference type="EC" id="2.4.1.-" evidence="10"/>
<dbReference type="CDD" id="cd23440">
    <property type="entry name" value="beta-trefoil_Ricin_GALNT11"/>
    <property type="match status" value="1"/>
</dbReference>
<dbReference type="SMART" id="SM00458">
    <property type="entry name" value="RICIN"/>
    <property type="match status" value="1"/>
</dbReference>
<evidence type="ECO:0000256" key="6">
    <source>
        <dbReference type="ARBA" id="ARBA00022989"/>
    </source>
</evidence>
<evidence type="ECO:0000259" key="11">
    <source>
        <dbReference type="SMART" id="SM00458"/>
    </source>
</evidence>
<dbReference type="InterPro" id="IPR045885">
    <property type="entry name" value="GalNAc-T"/>
</dbReference>
<evidence type="ECO:0000256" key="7">
    <source>
        <dbReference type="ARBA" id="ARBA00023034"/>
    </source>
</evidence>
<reference evidence="13" key="1">
    <citation type="submission" date="2025-08" db="UniProtKB">
        <authorList>
            <consortium name="RefSeq"/>
        </authorList>
    </citation>
    <scope>IDENTIFICATION</scope>
    <source>
        <tissue evidence="13">Testes</tissue>
    </source>
</reference>
<gene>
    <name evidence="13" type="primary">LOC100372812</name>
</gene>
<keyword evidence="7 10" id="KW-0333">Golgi apparatus</keyword>
<evidence type="ECO:0000256" key="5">
    <source>
        <dbReference type="ARBA" id="ARBA00022968"/>
    </source>
</evidence>
<dbReference type="SUPFAM" id="SSF53448">
    <property type="entry name" value="Nucleotide-diphospho-sugar transferases"/>
    <property type="match status" value="1"/>
</dbReference>
<dbReference type="PANTHER" id="PTHR11675">
    <property type="entry name" value="N-ACETYLGALACTOSAMINYLTRANSFERASE"/>
    <property type="match status" value="1"/>
</dbReference>
<evidence type="ECO:0000256" key="3">
    <source>
        <dbReference type="ARBA" id="ARBA00022692"/>
    </source>
</evidence>
<dbReference type="InterPro" id="IPR001173">
    <property type="entry name" value="Glyco_trans_2-like"/>
</dbReference>
<name>A0ABM0GLX2_SACKO</name>
<keyword evidence="3 10" id="KW-0812">Transmembrane</keyword>
<keyword evidence="10" id="KW-0808">Transferase</keyword>
<evidence type="ECO:0000313" key="13">
    <source>
        <dbReference type="RefSeq" id="XP_002732827.1"/>
    </source>
</evidence>
<dbReference type="Gene3D" id="2.80.10.50">
    <property type="match status" value="1"/>
</dbReference>
<dbReference type="RefSeq" id="XP_002732827.1">
    <property type="nucleotide sequence ID" value="XM_002732781.2"/>
</dbReference>
<dbReference type="PANTHER" id="PTHR11675:SF63">
    <property type="entry name" value="POLYPEPTIDE N-ACETYLGALACTOSAMINYLTRANSFERASE"/>
    <property type="match status" value="1"/>
</dbReference>
<proteinExistence type="inferred from homology"/>
<dbReference type="Gene3D" id="3.90.550.10">
    <property type="entry name" value="Spore Coat Polysaccharide Biosynthesis Protein SpsA, Chain A"/>
    <property type="match status" value="1"/>
</dbReference>
<dbReference type="PROSITE" id="PS50231">
    <property type="entry name" value="RICIN_B_LECTIN"/>
    <property type="match status" value="1"/>
</dbReference>
<comment type="cofactor">
    <cofactor evidence="10">
        <name>Mn(2+)</name>
        <dbReference type="ChEBI" id="CHEBI:29035"/>
    </cofactor>
</comment>
<keyword evidence="9 10" id="KW-1015">Disulfide bond</keyword>
<comment type="pathway">
    <text evidence="10">Protein modification; protein glycosylation.</text>
</comment>
<organism evidence="12 13">
    <name type="scientific">Saccoglossus kowalevskii</name>
    <name type="common">Acorn worm</name>
    <dbReference type="NCBI Taxonomy" id="10224"/>
    <lineage>
        <taxon>Eukaryota</taxon>
        <taxon>Metazoa</taxon>
        <taxon>Hemichordata</taxon>
        <taxon>Enteropneusta</taxon>
        <taxon>Harrimaniidae</taxon>
        <taxon>Saccoglossus</taxon>
    </lineage>
</organism>
<evidence type="ECO:0000313" key="12">
    <source>
        <dbReference type="Proteomes" id="UP000694865"/>
    </source>
</evidence>
<protein>
    <recommendedName>
        <fullName evidence="10">Polypeptide N-acetylgalactosaminyltransferase</fullName>
        <ecNumber evidence="10">2.4.1.-</ecNumber>
    </recommendedName>
    <alternativeName>
        <fullName evidence="10">Protein-UDP acetylgalactosaminyltransferase</fullName>
    </alternativeName>
</protein>
<dbReference type="InterPro" id="IPR029044">
    <property type="entry name" value="Nucleotide-diphossugar_trans"/>
</dbReference>
<keyword evidence="5" id="KW-0735">Signal-anchor</keyword>
<dbReference type="Pfam" id="PF00535">
    <property type="entry name" value="Glycos_transf_2"/>
    <property type="match status" value="1"/>
</dbReference>
<dbReference type="Pfam" id="PF00652">
    <property type="entry name" value="Ricin_B_lectin"/>
    <property type="match status" value="1"/>
</dbReference>